<sequence>MTGRGVVDVDFDKVIQSLWRAMDALDEAGFSLNPLDIVQNVAAARRLIERIVAIATDPPPGDPAASARAAQAWSTLARALTVTTDKVDADRVHRRTVWTGTAALAFDATARELDSRLTDAAAGARRAVVALEDHAEALARAQRRHADVGASLRRARDDIPRHPGELDQLDDVVRHLRDAVTAALESWRDAAAAAKACANELAAVEAAMPFPDGAAPGMRALDTLGQHAPGSGRPPLVDGVLERARAAYDALSPQDRAAFDTLMDGAASQRHRAWLLAALAAGSSISTLRRFAERINRAPDPDALLDPESALRRDGPFTQTTGTTCGSSSLVYASMLRDPVLALRVLTGYDATTGQSDDPQRTPADRFTELETEMKRRTDDPRIDPDRGWRPGNVSMPWIPALGTSPWAAAEELDAMAPEGVRYQVDMVDPASPDDKQDAYQQLVEATDQGNPAVLYVGDETSPRHVVLVYAHGDGTIEIYEPGHGERVVVTQEQFVNGEFSVGGWAKPWAVVTP</sequence>
<keyword evidence="3" id="KW-1185">Reference proteome</keyword>
<feature type="region of interest" description="Disordered" evidence="1">
    <location>
        <begin position="299"/>
        <end position="322"/>
    </location>
</feature>
<comment type="caution">
    <text evidence="2">The sequence shown here is derived from an EMBL/GenBank/DDBJ whole genome shotgun (WGS) entry which is preliminary data.</text>
</comment>
<reference evidence="2 3" key="1">
    <citation type="submission" date="2019-07" db="EMBL/GenBank/DDBJ databases">
        <title>Whole genome shotgun sequence of Cellulomonas persica NBRC 101101.</title>
        <authorList>
            <person name="Hosoyama A."/>
            <person name="Uohara A."/>
            <person name="Ohji S."/>
            <person name="Ichikawa N."/>
        </authorList>
    </citation>
    <scope>NUCLEOTIDE SEQUENCE [LARGE SCALE GENOMIC DNA]</scope>
    <source>
        <strain evidence="2 3">NBRC 101101</strain>
    </source>
</reference>
<evidence type="ECO:0000313" key="3">
    <source>
        <dbReference type="Proteomes" id="UP000321386"/>
    </source>
</evidence>
<dbReference type="OrthoDB" id="4762866at2"/>
<evidence type="ECO:0000313" key="2">
    <source>
        <dbReference type="EMBL" id="GEK16342.1"/>
    </source>
</evidence>
<dbReference type="RefSeq" id="WP_146804665.1">
    <property type="nucleotide sequence ID" value="NZ_BJUA01000001.1"/>
</dbReference>
<protein>
    <submittedName>
        <fullName evidence="2">Uncharacterized protein</fullName>
    </submittedName>
</protein>
<evidence type="ECO:0000256" key="1">
    <source>
        <dbReference type="SAM" id="MobiDB-lite"/>
    </source>
</evidence>
<organism evidence="2 3">
    <name type="scientific">Cellulomonas persica</name>
    <dbReference type="NCBI Taxonomy" id="76861"/>
    <lineage>
        <taxon>Bacteria</taxon>
        <taxon>Bacillati</taxon>
        <taxon>Actinomycetota</taxon>
        <taxon>Actinomycetes</taxon>
        <taxon>Micrococcales</taxon>
        <taxon>Cellulomonadaceae</taxon>
        <taxon>Cellulomonas</taxon>
    </lineage>
</organism>
<name>A0A510UNX1_9CELL</name>
<dbReference type="InterPro" id="IPR038332">
    <property type="entry name" value="PPE_sf"/>
</dbReference>
<feature type="region of interest" description="Disordered" evidence="1">
    <location>
        <begin position="351"/>
        <end position="391"/>
    </location>
</feature>
<accession>A0A510UNX1</accession>
<dbReference type="EMBL" id="BJUA01000001">
    <property type="protein sequence ID" value="GEK16342.1"/>
    <property type="molecule type" value="Genomic_DNA"/>
</dbReference>
<proteinExistence type="predicted"/>
<feature type="compositionally biased region" description="Basic and acidic residues" evidence="1">
    <location>
        <begin position="358"/>
        <end position="389"/>
    </location>
</feature>
<dbReference type="Proteomes" id="UP000321386">
    <property type="component" value="Unassembled WGS sequence"/>
</dbReference>
<dbReference type="AlphaFoldDB" id="A0A510UNX1"/>
<dbReference type="Gene3D" id="1.20.1260.20">
    <property type="entry name" value="PPE superfamily"/>
    <property type="match status" value="1"/>
</dbReference>
<gene>
    <name evidence="2" type="ORF">CPE01_00750</name>
</gene>